<dbReference type="STRING" id="888832.HMPREF9420_1539"/>
<accession>E6MPX1</accession>
<comment type="caution">
    <text evidence="3">The sequence shown here is derived from an EMBL/GenBank/DDBJ whole genome shotgun (WGS) entry which is preliminary data.</text>
</comment>
<evidence type="ECO:0000313" key="4">
    <source>
        <dbReference type="Proteomes" id="UP000003874"/>
    </source>
</evidence>
<dbReference type="InterPro" id="IPR019734">
    <property type="entry name" value="TPR_rpt"/>
</dbReference>
<name>E6MPX1_9BACT</name>
<evidence type="ECO:0000313" key="3">
    <source>
        <dbReference type="EMBL" id="EFV04288.1"/>
    </source>
</evidence>
<keyword evidence="1" id="KW-0175">Coiled coil</keyword>
<dbReference type="HOGENOM" id="CLU_515663_0_0_10"/>
<dbReference type="eggNOG" id="COG0457">
    <property type="taxonomic scope" value="Bacteria"/>
</dbReference>
<feature type="coiled-coil region" evidence="1">
    <location>
        <begin position="379"/>
        <end position="409"/>
    </location>
</feature>
<evidence type="ECO:0000256" key="1">
    <source>
        <dbReference type="SAM" id="Coils"/>
    </source>
</evidence>
<dbReference type="PROSITE" id="PS51257">
    <property type="entry name" value="PROKAR_LIPOPROTEIN"/>
    <property type="match status" value="1"/>
</dbReference>
<organism evidence="3 4">
    <name type="scientific">Segatella salivae DSM 15606</name>
    <dbReference type="NCBI Taxonomy" id="888832"/>
    <lineage>
        <taxon>Bacteria</taxon>
        <taxon>Pseudomonadati</taxon>
        <taxon>Bacteroidota</taxon>
        <taxon>Bacteroidia</taxon>
        <taxon>Bacteroidales</taxon>
        <taxon>Prevotellaceae</taxon>
        <taxon>Segatella</taxon>
    </lineage>
</organism>
<feature type="transmembrane region" description="Helical" evidence="2">
    <location>
        <begin position="345"/>
        <end position="364"/>
    </location>
</feature>
<dbReference type="InterPro" id="IPR011990">
    <property type="entry name" value="TPR-like_helical_dom_sf"/>
</dbReference>
<proteinExistence type="predicted"/>
<dbReference type="Gene3D" id="1.25.40.10">
    <property type="entry name" value="Tetratricopeptide repeat domain"/>
    <property type="match status" value="1"/>
</dbReference>
<keyword evidence="2" id="KW-1133">Transmembrane helix</keyword>
<dbReference type="EMBL" id="AEQO01000133">
    <property type="protein sequence ID" value="EFV04288.1"/>
    <property type="molecule type" value="Genomic_DNA"/>
</dbReference>
<reference evidence="3 4" key="1">
    <citation type="submission" date="2010-12" db="EMBL/GenBank/DDBJ databases">
        <authorList>
            <person name="Muzny D."/>
            <person name="Qin X."/>
            <person name="Deng J."/>
            <person name="Jiang H."/>
            <person name="Liu Y."/>
            <person name="Qu J."/>
            <person name="Song X.-Z."/>
            <person name="Zhang L."/>
            <person name="Thornton R."/>
            <person name="Coyle M."/>
            <person name="Francisco L."/>
            <person name="Jackson L."/>
            <person name="Javaid M."/>
            <person name="Korchina V."/>
            <person name="Kovar C."/>
            <person name="Mata R."/>
            <person name="Mathew T."/>
            <person name="Ngo R."/>
            <person name="Nguyen L."/>
            <person name="Nguyen N."/>
            <person name="Okwuonu G."/>
            <person name="Ongeri F."/>
            <person name="Pham C."/>
            <person name="Simmons D."/>
            <person name="Wilczek-Boney K."/>
            <person name="Hale W."/>
            <person name="Jakkamsetti A."/>
            <person name="Pham P."/>
            <person name="Ruth R."/>
            <person name="San Lucas F."/>
            <person name="Warren J."/>
            <person name="Zhang J."/>
            <person name="Zhao Z."/>
            <person name="Zhou C."/>
            <person name="Zhu D."/>
            <person name="Lee S."/>
            <person name="Bess C."/>
            <person name="Blankenburg K."/>
            <person name="Forbes L."/>
            <person name="Fu Q."/>
            <person name="Gubbala S."/>
            <person name="Hirani K."/>
            <person name="Jayaseelan J.C."/>
            <person name="Lara F."/>
            <person name="Munidasa M."/>
            <person name="Palculict T."/>
            <person name="Patil S."/>
            <person name="Pu L.-L."/>
            <person name="Saada N."/>
            <person name="Tang L."/>
            <person name="Weissenberger G."/>
            <person name="Zhu Y."/>
            <person name="Hemphill L."/>
            <person name="Shang Y."/>
            <person name="Youmans B."/>
            <person name="Ayvaz T."/>
            <person name="Ross M."/>
            <person name="Santibanez J."/>
            <person name="Aqrawi P."/>
            <person name="Gross S."/>
            <person name="Joshi V."/>
            <person name="Fowler G."/>
            <person name="Nazareth L."/>
            <person name="Reid J."/>
            <person name="Worley K."/>
            <person name="Petrosino J."/>
            <person name="Highlander S."/>
            <person name="Gibbs R."/>
        </authorList>
    </citation>
    <scope>NUCLEOTIDE SEQUENCE [LARGE SCALE GENOMIC DNA]</scope>
    <source>
        <strain evidence="3 4">DSM 15606</strain>
    </source>
</reference>
<dbReference type="SMART" id="SM00028">
    <property type="entry name" value="TPR"/>
    <property type="match status" value="4"/>
</dbReference>
<keyword evidence="2" id="KW-0472">Membrane</keyword>
<gene>
    <name evidence="3" type="ORF">HMPREF9420_1539</name>
</gene>
<keyword evidence="2" id="KW-0812">Transmembrane</keyword>
<protein>
    <submittedName>
        <fullName evidence="3">Tetratricopeptide repeat protein</fullName>
    </submittedName>
</protein>
<dbReference type="AlphaFoldDB" id="E6MPX1"/>
<keyword evidence="4" id="KW-1185">Reference proteome</keyword>
<dbReference type="SUPFAM" id="SSF48452">
    <property type="entry name" value="TPR-like"/>
    <property type="match status" value="1"/>
</dbReference>
<dbReference type="Proteomes" id="UP000003874">
    <property type="component" value="Unassembled WGS sequence"/>
</dbReference>
<sequence length="529" mass="61185">MQRHCLFGLIFIFFVAGCQVKQPRNNHLLQIDSLQRIAPDSAFNLLNESNSLCLTIEDKAYYSLLYCETFLKKPLSFGTNQRIDTLIQYFQQQNEPEFYARALLCKSLNQYKQGAYKEALSNAIAAEQATESNDNYQQCLVNQNLGRINLDNGCYERALQQFMKATANAQHVKGNKALVAECYLLEGRAYKRLRKNKKAMQCLQQALNEVDKREQHLYAEILTNLAKCYLDNHNSKKARQLLIAAYAIDDTNNAAMLIGNLWQAKGKSSIAKDYWYQAANSNDYETQLAALDSLLKLDPKNVFLLQLYQQTTRYAPRLNTDEIAQLQTDFEQAILQKKAYERINFLLVALIVLIISAFFGYHYYKRKLKRLRQHLSSINARYLNDLEQYQQTRAEIKHLEQRIAAYQEDKQQPEQWNLNPAMVTSDCVFTLHRQAARGEMATDSLWQALNQLMASHDPHLFNLLITHNLNDKERHICMLIRLRFIPSELSTLLGISPQNATNLRQRLLIKLFTAKGGARDFDEKIRAVE</sequence>
<dbReference type="OrthoDB" id="1062433at2"/>
<evidence type="ECO:0000256" key="2">
    <source>
        <dbReference type="SAM" id="Phobius"/>
    </source>
</evidence>